<dbReference type="EMBL" id="VOPW01000003">
    <property type="protein sequence ID" value="TXC62044.1"/>
    <property type="molecule type" value="Genomic_DNA"/>
</dbReference>
<dbReference type="Gene3D" id="3.10.450.50">
    <property type="match status" value="1"/>
</dbReference>
<organism evidence="2 3">
    <name type="scientific">Piscinibacter aquaticus</name>
    <dbReference type="NCBI Taxonomy" id="392597"/>
    <lineage>
        <taxon>Bacteria</taxon>
        <taxon>Pseudomonadati</taxon>
        <taxon>Pseudomonadota</taxon>
        <taxon>Betaproteobacteria</taxon>
        <taxon>Burkholderiales</taxon>
        <taxon>Sphaerotilaceae</taxon>
        <taxon>Piscinibacter</taxon>
    </lineage>
</organism>
<dbReference type="Proteomes" id="UP000321832">
    <property type="component" value="Unassembled WGS sequence"/>
</dbReference>
<name>A0A5C6TNI9_9BURK</name>
<protein>
    <submittedName>
        <fullName evidence="2">Nuclear transport factor 2 family protein</fullName>
    </submittedName>
</protein>
<evidence type="ECO:0000313" key="3">
    <source>
        <dbReference type="Proteomes" id="UP000321832"/>
    </source>
</evidence>
<evidence type="ECO:0000259" key="1">
    <source>
        <dbReference type="Pfam" id="PF13474"/>
    </source>
</evidence>
<dbReference type="InterPro" id="IPR037401">
    <property type="entry name" value="SnoaL-like"/>
</dbReference>
<dbReference type="SUPFAM" id="SSF54427">
    <property type="entry name" value="NTF2-like"/>
    <property type="match status" value="1"/>
</dbReference>
<feature type="domain" description="SnoaL-like" evidence="1">
    <location>
        <begin position="9"/>
        <end position="111"/>
    </location>
</feature>
<reference evidence="2 3" key="1">
    <citation type="submission" date="2019-08" db="EMBL/GenBank/DDBJ databases">
        <authorList>
            <person name="Khan S.A."/>
            <person name="Jeon C.O."/>
            <person name="Jeong S.E."/>
        </authorList>
    </citation>
    <scope>NUCLEOTIDE SEQUENCE [LARGE SCALE GENOMIC DNA]</scope>
    <source>
        <strain evidence="3">IMCC1728</strain>
    </source>
</reference>
<dbReference type="Pfam" id="PF13474">
    <property type="entry name" value="SnoaL_3"/>
    <property type="match status" value="1"/>
</dbReference>
<comment type="caution">
    <text evidence="2">The sequence shown here is derived from an EMBL/GenBank/DDBJ whole genome shotgun (WGS) entry which is preliminary data.</text>
</comment>
<sequence length="120" mass="13008">MGRSLQWPDLDRICSLYADDAVLWGTFSPSLITSPQGLRDYFVRAFEPGMQASAELQAFRLQPLGPVAIASGAYLLRAVMAGQCRALPARFTIVLALRHGSWKILTHHSSLSPSDPAAPG</sequence>
<dbReference type="InterPro" id="IPR032710">
    <property type="entry name" value="NTF2-like_dom_sf"/>
</dbReference>
<gene>
    <name evidence="2" type="ORF">FSC37_22905</name>
</gene>
<accession>A0A5C6TNI9</accession>
<proteinExistence type="predicted"/>
<evidence type="ECO:0000313" key="2">
    <source>
        <dbReference type="EMBL" id="TXC62044.1"/>
    </source>
</evidence>
<dbReference type="AlphaFoldDB" id="A0A5C6TNI9"/>
<keyword evidence="3" id="KW-1185">Reference proteome</keyword>